<feature type="non-terminal residue" evidence="3">
    <location>
        <position position="1010"/>
    </location>
</feature>
<keyword evidence="1" id="KW-0175">Coiled coil</keyword>
<dbReference type="SMART" id="SM00320">
    <property type="entry name" value="WD40"/>
    <property type="match status" value="5"/>
</dbReference>
<protein>
    <submittedName>
        <fullName evidence="3">CG14322</fullName>
    </submittedName>
</protein>
<dbReference type="GO" id="GO:0003723">
    <property type="term" value="F:RNA binding"/>
    <property type="evidence" value="ECO:0007669"/>
    <property type="project" value="InterPro"/>
</dbReference>
<dbReference type="PANTHER" id="PTHR14435">
    <property type="entry name" value="ZINC FINGER PROTEIN 106"/>
    <property type="match status" value="1"/>
</dbReference>
<dbReference type="InterPro" id="IPR001680">
    <property type="entry name" value="WD40_rpt"/>
</dbReference>
<evidence type="ECO:0000313" key="3">
    <source>
        <dbReference type="EMBL" id="ALC45724.1"/>
    </source>
</evidence>
<dbReference type="InterPro" id="IPR015943">
    <property type="entry name" value="WD40/YVTN_repeat-like_dom_sf"/>
</dbReference>
<proteinExistence type="predicted"/>
<feature type="compositionally biased region" description="Pro residues" evidence="2">
    <location>
        <begin position="558"/>
        <end position="576"/>
    </location>
</feature>
<dbReference type="OMA" id="NEACEES"/>
<dbReference type="OrthoDB" id="10002522at2759"/>
<dbReference type="InterPro" id="IPR036322">
    <property type="entry name" value="WD40_repeat_dom_sf"/>
</dbReference>
<evidence type="ECO:0000313" key="4">
    <source>
        <dbReference type="Proteomes" id="UP000494163"/>
    </source>
</evidence>
<dbReference type="AlphaFoldDB" id="A0A0M5J8X3"/>
<dbReference type="PANTHER" id="PTHR14435:SF2">
    <property type="entry name" value="ZINC FINGER PROTEIN 106"/>
    <property type="match status" value="1"/>
</dbReference>
<evidence type="ECO:0000256" key="1">
    <source>
        <dbReference type="SAM" id="Coils"/>
    </source>
</evidence>
<dbReference type="Gene3D" id="2.130.10.10">
    <property type="entry name" value="YVTN repeat-like/Quinoprotein amine dehydrogenase"/>
    <property type="match status" value="2"/>
</dbReference>
<reference evidence="3 4" key="1">
    <citation type="submission" date="2015-08" db="EMBL/GenBank/DDBJ databases">
        <title>Ancestral chromatin configuration constrains chromatin evolution on differentiating sex chromosomes in Drosophila.</title>
        <authorList>
            <person name="Zhou Q."/>
            <person name="Bachtrog D."/>
        </authorList>
    </citation>
    <scope>NUCLEOTIDE SEQUENCE [LARGE SCALE GENOMIC DNA]</scope>
    <source>
        <tissue evidence="3">Whole larvae</tissue>
    </source>
</reference>
<sequence length="1010" mass="112027">AAKPAPKIQVRPLTELLRQEILAVTQGKLLDESDSETDKTPKKIIKPAIQLRRRTTSIAQLNYNGSREFNINASLATMDKESLKYIINNSDTIYNDHLKLRARRRLRVEIRRQLKELQSEQPKDKPATELIEDEIADAIKLPEILLQEIEKCFGIDISKEQNEACEESVKSLEEAAVHEECLETETMAGKRTNAHLNAAAAPKSPQSKCTKQKQQMKKVNTQQQLKVELDTTNAAAKSLKSAIKAELAVSDEVIVLSSSEDELEDEPQPAVCEDDVASNHSASSSNSNNSQQRRYQLKLQSDADNVVNSFETLILPHLKQSLVERYRSFHSINMQSRLHFISCVVTNSEYTTQTFSKIQVAKMQQNLKAADNRLGIEFLLREIVNVVNVQKQAAAARRKQELQQQQQQQQAANELSLKSAELASEALQRSLSDEEAAAAHVAMPTPPHSDALISLRPMQVLPLSVPYLSLDTALTPGSSYSLDSCSNAMLLGDSVSVRLMEMDRRLLDNHNRRGFLESMIMKYQKEKSDLEMQYLELQSHKFMLLNTLISRNQATTVTPPPTNTPTNSPPPPPPPAAESVSSSPKPKPRRHRRTVLVKRLKVVAKRKLPVLKVQSPSVVPAMSTEASDDANIEMPLPLPAKVQIKLETVEQTTSTKRSRWSQEDTTAAEKVAPLLPPPPPPESIANMPYELPPYIKQLQPPPPPPTPQAIDTAKYDCIATGHLRGINSPITQIRVHQLLIIAASEGGDIYMFNMLSHKLQRQITKHSDAITQMFLCESESFLYTISLDGFLKKSSLENLERVAQTVYLKEPLQSIDVAWGTAYVGSRWGNIFTYDIAANKVGSVPLIFTAQSVIALKATEDSGHRIIVLGCKGNIVTLYDASDGMMLRRLSVPEGLNIYSLQIADGYIYCGSQKNEVLKFELARSTLATTMACGNGAVAMAIYEGRYLFVGCYDSFIYVLDMHSGQQVSRINGPGRLVLALAIAGNKIIASSKDNSLAIMEIPTELLTAS</sequence>
<dbReference type="STRING" id="30019.A0A0M5J8X3"/>
<feature type="coiled-coil region" evidence="1">
    <location>
        <begin position="388"/>
        <end position="437"/>
    </location>
</feature>
<evidence type="ECO:0000256" key="2">
    <source>
        <dbReference type="SAM" id="MobiDB-lite"/>
    </source>
</evidence>
<feature type="region of interest" description="Disordered" evidence="2">
    <location>
        <begin position="554"/>
        <end position="594"/>
    </location>
</feature>
<accession>A0A0M5J8X3</accession>
<gene>
    <name evidence="3" type="ORF">Dbus_chr3Rg474</name>
</gene>
<feature type="region of interest" description="Disordered" evidence="2">
    <location>
        <begin position="198"/>
        <end position="222"/>
    </location>
</feature>
<dbReference type="SUPFAM" id="SSF50978">
    <property type="entry name" value="WD40 repeat-like"/>
    <property type="match status" value="1"/>
</dbReference>
<feature type="non-terminal residue" evidence="3">
    <location>
        <position position="1"/>
    </location>
</feature>
<feature type="region of interest" description="Disordered" evidence="2">
    <location>
        <begin position="649"/>
        <end position="680"/>
    </location>
</feature>
<dbReference type="EMBL" id="CP012526">
    <property type="protein sequence ID" value="ALC45724.1"/>
    <property type="molecule type" value="Genomic_DNA"/>
</dbReference>
<organism evidence="3 4">
    <name type="scientific">Drosophila busckii</name>
    <name type="common">Fruit fly</name>
    <dbReference type="NCBI Taxonomy" id="30019"/>
    <lineage>
        <taxon>Eukaryota</taxon>
        <taxon>Metazoa</taxon>
        <taxon>Ecdysozoa</taxon>
        <taxon>Arthropoda</taxon>
        <taxon>Hexapoda</taxon>
        <taxon>Insecta</taxon>
        <taxon>Pterygota</taxon>
        <taxon>Neoptera</taxon>
        <taxon>Endopterygota</taxon>
        <taxon>Diptera</taxon>
        <taxon>Brachycera</taxon>
        <taxon>Muscomorpha</taxon>
        <taxon>Ephydroidea</taxon>
        <taxon>Drosophilidae</taxon>
        <taxon>Drosophila</taxon>
    </lineage>
</organism>
<dbReference type="InterPro" id="IPR042622">
    <property type="entry name" value="Znf106"/>
</dbReference>
<dbReference type="Proteomes" id="UP000494163">
    <property type="component" value="Chromosome 3R"/>
</dbReference>
<name>A0A0M5J8X3_DROBS</name>
<keyword evidence="4" id="KW-1185">Reference proteome</keyword>